<dbReference type="RefSeq" id="XP_011386677.1">
    <property type="nucleotide sequence ID" value="XM_011388375.1"/>
</dbReference>
<dbReference type="eggNOG" id="ENOG502R22G">
    <property type="taxonomic scope" value="Eukaryota"/>
</dbReference>
<dbReference type="Proteomes" id="UP000000561">
    <property type="component" value="Chromosome 1"/>
</dbReference>
<accession>A0A0D1CGM2</accession>
<feature type="compositionally biased region" description="Basic and acidic residues" evidence="1">
    <location>
        <begin position="1"/>
        <end position="11"/>
    </location>
</feature>
<feature type="region of interest" description="Disordered" evidence="1">
    <location>
        <begin position="994"/>
        <end position="1013"/>
    </location>
</feature>
<protein>
    <submittedName>
        <fullName evidence="2">Uncharacterized protein</fullName>
    </submittedName>
</protein>
<dbReference type="OrthoDB" id="3361157at2759"/>
<dbReference type="VEuPathDB" id="FungiDB:UMAG_10121"/>
<gene>
    <name evidence="2" type="ORF">UMAG_10121</name>
</gene>
<sequence>MSMETPAKRQCTDNTSANSSSRSIRKTLSVEQQRSIRHAQCLENGLGAIQRLERLRSGKADLAKIAWSPQNVLAIASAHRSSSASPNGHVVVQYPLASSSKPPLKSSYLYPDQDGFSSSSTAAFSHQRSTVTTATTAAAASTTSSQSTRFDDPTNISFSPCGYYLCAFFPVPHDAATTNAKNNAFDPTPSNVSLMTNGLATRTLPTSSAPTITQLSANLPALDQSLPASHHIAATDVPPAPSVGPRARLCIWSRAETGALNDWKLVQTIICEPACSQSHAISSTKTENVLKVNEKGQSIPTQGLRASPSDADSGNGTGTLLGGVKHVVWLNRHRRIVLNDQSTSPSHYGASSFSRLASRGPSFIPTSTAYTDNSGPDQDLALVVFGHHGQVTLLSSCKADRSAAVNLSTSSPVDAASPTNVCQAFFSVMLQSSLYTPSVRPSPVTLDSAQGVGEKPAEIVAPYLSPFSATRAVDDYTSDYAQERESGNFLTHLAVGMPANDSVLLVASKRRSSSAGLIHITEITVDLHAESITMITRPLPPVSLSPADYAPMSHCAEDGTAFGDNSISRIDLDDISILTWAEIDSLGSNQDEDAGKSGCLRLVACTSHFEASGSDDSADHASTASKMHSTIAVWDLIKAENELSDAFGSLECRKTGHHPKWLEWQLRFTHFKVLTDRLVTSIVADASGLAVADLALLTALTRVDGGSGLLSEQVGFFDLKTVDLVQGDLSAVPAQALERCSNPVISSNGTLFATLASIHGGSSDKGVVMTKLPLLPCRPSAQHGNRTAEQVKTAEEESHLQMSQLLALSCLRKTDASDIGRAFAASADRENAGKLLVQVGDLLKITESKRQDVLVKIEGATQKGPSHDSNSIPFHQALRLLRIRMVMDNSSLIPKPAARIERLVLELGLCYQILRLARVKTEFTMAPSPPAPEGGKKKGGSAVKAAAAAAAAAGETRDRVYYRLESVWPLLAQLQWFLALLDGISKLALATTAGNNTSKTSSDANAVHAKTSSTTLDENSLEADFVRMLNKPTLRRLVLQIVAHFCDFEQWIKSTTKKSNLPPATGAVPGDETGGGFSASPEASTEARVLAVSEQMALARDALHSVVGDASIELAEFAQLLVKIEADWNVGGTGGAASGANQSRETDRFWWATLDGSKVDQLDGASAVKLEQDPNTGLQAKLLSSLVDPQSGALVDVLTLFISPSDISDEHNVLYDKGALDDGVGDQVGTRSTLIDALSSLSAKRSDVDERRDVVRKVLLQHAVTQASLVNDAATLLKTRPTTVVGASAAQRSQSALPSSAAANEPAQAESNLIRLSAMRAKRCVRCHALSQDPIIATYSLAPPPTSSTNPAAIMVDPNLAPQVQMQLQMQMQMHMMHMQLQMQHQQQPSQPGIVLPPMQPIPTFLPLIQPPPKLVSIDMPARASSLMDRFRFTCLCGGSWWVL</sequence>
<organism evidence="2 3">
    <name type="scientific">Mycosarcoma maydis</name>
    <name type="common">Corn smut fungus</name>
    <name type="synonym">Ustilago maydis</name>
    <dbReference type="NCBI Taxonomy" id="5270"/>
    <lineage>
        <taxon>Eukaryota</taxon>
        <taxon>Fungi</taxon>
        <taxon>Dikarya</taxon>
        <taxon>Basidiomycota</taxon>
        <taxon>Ustilaginomycotina</taxon>
        <taxon>Ustilaginomycetes</taxon>
        <taxon>Ustilaginales</taxon>
        <taxon>Ustilaginaceae</taxon>
        <taxon>Mycosarcoma</taxon>
    </lineage>
</organism>
<evidence type="ECO:0000256" key="1">
    <source>
        <dbReference type="SAM" id="MobiDB-lite"/>
    </source>
</evidence>
<dbReference type="KEGG" id="uma:UMAG_10121"/>
<evidence type="ECO:0000313" key="3">
    <source>
        <dbReference type="Proteomes" id="UP000000561"/>
    </source>
</evidence>
<proteinExistence type="predicted"/>
<name>A0A0D1CGM2_MYCMD</name>
<reference evidence="2 3" key="1">
    <citation type="journal article" date="2006" name="Nature">
        <title>Insights from the genome of the biotrophic fungal plant pathogen Ustilago maydis.</title>
        <authorList>
            <person name="Kamper J."/>
            <person name="Kahmann R."/>
            <person name="Bolker M."/>
            <person name="Ma L.J."/>
            <person name="Brefort T."/>
            <person name="Saville B.J."/>
            <person name="Banuett F."/>
            <person name="Kronstad J.W."/>
            <person name="Gold S.E."/>
            <person name="Muller O."/>
            <person name="Perlin M.H."/>
            <person name="Wosten H.A."/>
            <person name="de Vries R."/>
            <person name="Ruiz-Herrera J."/>
            <person name="Reynaga-Pena C.G."/>
            <person name="Snetselaar K."/>
            <person name="McCann M."/>
            <person name="Perez-Martin J."/>
            <person name="Feldbrugge M."/>
            <person name="Basse C.W."/>
            <person name="Steinberg G."/>
            <person name="Ibeas J.I."/>
            <person name="Holloman W."/>
            <person name="Guzman P."/>
            <person name="Farman M."/>
            <person name="Stajich J.E."/>
            <person name="Sentandreu R."/>
            <person name="Gonzalez-Prieto J.M."/>
            <person name="Kennell J.C."/>
            <person name="Molina L."/>
            <person name="Schirawski J."/>
            <person name="Mendoza-Mendoza A."/>
            <person name="Greilinger D."/>
            <person name="Munch K."/>
            <person name="Rossel N."/>
            <person name="Scherer M."/>
            <person name="Vranes M."/>
            <person name="Ladendorf O."/>
            <person name="Vincon V."/>
            <person name="Fuchs U."/>
            <person name="Sandrock B."/>
            <person name="Meng S."/>
            <person name="Ho E.C."/>
            <person name="Cahill M.J."/>
            <person name="Boyce K.J."/>
            <person name="Klose J."/>
            <person name="Klosterman S.J."/>
            <person name="Deelstra H.J."/>
            <person name="Ortiz-Castellanos L."/>
            <person name="Li W."/>
            <person name="Sanchez-Alonso P."/>
            <person name="Schreier P.H."/>
            <person name="Hauser-Hahn I."/>
            <person name="Vaupel M."/>
            <person name="Koopmann E."/>
            <person name="Friedrich G."/>
            <person name="Voss H."/>
            <person name="Schluter T."/>
            <person name="Margolis J."/>
            <person name="Platt D."/>
            <person name="Swimmer C."/>
            <person name="Gnirke A."/>
            <person name="Chen F."/>
            <person name="Vysotskaia V."/>
            <person name="Mannhaupt G."/>
            <person name="Guldener U."/>
            <person name="Munsterkotter M."/>
            <person name="Haase D."/>
            <person name="Oesterheld M."/>
            <person name="Mewes H.W."/>
            <person name="Mauceli E.W."/>
            <person name="DeCaprio D."/>
            <person name="Wade C.M."/>
            <person name="Butler J."/>
            <person name="Young S."/>
            <person name="Jaffe D.B."/>
            <person name="Calvo S."/>
            <person name="Nusbaum C."/>
            <person name="Galagan J."/>
            <person name="Birren B.W."/>
        </authorList>
    </citation>
    <scope>NUCLEOTIDE SEQUENCE [LARGE SCALE GENOMIC DNA]</scope>
    <source>
        <strain evidence="3">DSM 14603 / FGSC 9021 / UM521</strain>
    </source>
</reference>
<dbReference type="GeneID" id="23566190"/>
<keyword evidence="3" id="KW-1185">Reference proteome</keyword>
<feature type="region of interest" description="Disordered" evidence="1">
    <location>
        <begin position="1059"/>
        <end position="1082"/>
    </location>
</feature>
<dbReference type="EMBL" id="CM003140">
    <property type="protein sequence ID" value="KIS72057.1"/>
    <property type="molecule type" value="Genomic_DNA"/>
</dbReference>
<evidence type="ECO:0000313" key="2">
    <source>
        <dbReference type="EMBL" id="KIS72057.1"/>
    </source>
</evidence>
<feature type="compositionally biased region" description="Polar residues" evidence="1">
    <location>
        <begin position="12"/>
        <end position="22"/>
    </location>
</feature>
<feature type="region of interest" description="Disordered" evidence="1">
    <location>
        <begin position="1"/>
        <end position="25"/>
    </location>
</feature>
<dbReference type="InParanoid" id="A0A0D1CGM2"/>